<dbReference type="Proteomes" id="UP001062846">
    <property type="component" value="Chromosome 11"/>
</dbReference>
<keyword evidence="2" id="KW-1185">Reference proteome</keyword>
<reference evidence="1" key="1">
    <citation type="submission" date="2022-02" db="EMBL/GenBank/DDBJ databases">
        <title>Plant Genome Project.</title>
        <authorList>
            <person name="Zhang R.-G."/>
        </authorList>
    </citation>
    <scope>NUCLEOTIDE SEQUENCE</scope>
    <source>
        <strain evidence="1">AT1</strain>
    </source>
</reference>
<accession>A0ACC0LQX5</accession>
<sequence length="70" mass="7623">MAATEVVVGGSGRGETWKAQAAMALVQVSFGGYHVITKVARSQCWRKPIRLLPLPRRPCPFNSRASCLLP</sequence>
<evidence type="ECO:0000313" key="2">
    <source>
        <dbReference type="Proteomes" id="UP001062846"/>
    </source>
</evidence>
<comment type="caution">
    <text evidence="1">The sequence shown here is derived from an EMBL/GenBank/DDBJ whole genome shotgun (WGS) entry which is preliminary data.</text>
</comment>
<evidence type="ECO:0000313" key="1">
    <source>
        <dbReference type="EMBL" id="KAI8530807.1"/>
    </source>
</evidence>
<name>A0ACC0LQX5_RHOML</name>
<dbReference type="EMBL" id="CM046398">
    <property type="protein sequence ID" value="KAI8530807.1"/>
    <property type="molecule type" value="Genomic_DNA"/>
</dbReference>
<gene>
    <name evidence="1" type="ORF">RHMOL_Rhmol11G0088200</name>
</gene>
<proteinExistence type="predicted"/>
<organism evidence="1 2">
    <name type="scientific">Rhododendron molle</name>
    <name type="common">Chinese azalea</name>
    <name type="synonym">Azalea mollis</name>
    <dbReference type="NCBI Taxonomy" id="49168"/>
    <lineage>
        <taxon>Eukaryota</taxon>
        <taxon>Viridiplantae</taxon>
        <taxon>Streptophyta</taxon>
        <taxon>Embryophyta</taxon>
        <taxon>Tracheophyta</taxon>
        <taxon>Spermatophyta</taxon>
        <taxon>Magnoliopsida</taxon>
        <taxon>eudicotyledons</taxon>
        <taxon>Gunneridae</taxon>
        <taxon>Pentapetalae</taxon>
        <taxon>asterids</taxon>
        <taxon>Ericales</taxon>
        <taxon>Ericaceae</taxon>
        <taxon>Ericoideae</taxon>
        <taxon>Rhodoreae</taxon>
        <taxon>Rhododendron</taxon>
    </lineage>
</organism>
<protein>
    <submittedName>
        <fullName evidence="1">Uncharacterized protein</fullName>
    </submittedName>
</protein>